<protein>
    <recommendedName>
        <fullName evidence="4">PH domain-containing protein</fullName>
    </recommendedName>
</protein>
<keyword evidence="1" id="KW-0812">Transmembrane</keyword>
<gene>
    <name evidence="2" type="ORF">PXEA_LOCUS27222</name>
</gene>
<keyword evidence="1" id="KW-0472">Membrane</keyword>
<dbReference type="EMBL" id="CAAALY010246384">
    <property type="protein sequence ID" value="VEL33782.1"/>
    <property type="molecule type" value="Genomic_DNA"/>
</dbReference>
<evidence type="ECO:0000256" key="1">
    <source>
        <dbReference type="SAM" id="Phobius"/>
    </source>
</evidence>
<sequence>MVINVIESVRPIGQRWLRLDLSSSTELMRISSIPGPSVGCGNKTTSSLALTTKAATSEVYLYCAPDEAARQLWLTSLRTVIHAENLRRQVGYHSSRHHHLLHPTSLAVTNASLPVHYQSLYSLYGSLSEPTSERNSVKHYGPLDRPVESSTDTVRSALQRKVPHLRLAIPFSPVGNSFLILFAVLVTSLFAPRFVGNSAFFQFPVHKFFFLKDGI</sequence>
<keyword evidence="3" id="KW-1185">Reference proteome</keyword>
<reference evidence="2" key="1">
    <citation type="submission" date="2018-11" db="EMBL/GenBank/DDBJ databases">
        <authorList>
            <consortium name="Pathogen Informatics"/>
        </authorList>
    </citation>
    <scope>NUCLEOTIDE SEQUENCE</scope>
</reference>
<feature type="transmembrane region" description="Helical" evidence="1">
    <location>
        <begin position="167"/>
        <end position="191"/>
    </location>
</feature>
<evidence type="ECO:0008006" key="4">
    <source>
        <dbReference type="Google" id="ProtNLM"/>
    </source>
</evidence>
<organism evidence="2 3">
    <name type="scientific">Protopolystoma xenopodis</name>
    <dbReference type="NCBI Taxonomy" id="117903"/>
    <lineage>
        <taxon>Eukaryota</taxon>
        <taxon>Metazoa</taxon>
        <taxon>Spiralia</taxon>
        <taxon>Lophotrochozoa</taxon>
        <taxon>Platyhelminthes</taxon>
        <taxon>Monogenea</taxon>
        <taxon>Polyopisthocotylea</taxon>
        <taxon>Polystomatidea</taxon>
        <taxon>Polystomatidae</taxon>
        <taxon>Protopolystoma</taxon>
    </lineage>
</organism>
<dbReference type="Proteomes" id="UP000784294">
    <property type="component" value="Unassembled WGS sequence"/>
</dbReference>
<evidence type="ECO:0000313" key="2">
    <source>
        <dbReference type="EMBL" id="VEL33782.1"/>
    </source>
</evidence>
<evidence type="ECO:0000313" key="3">
    <source>
        <dbReference type="Proteomes" id="UP000784294"/>
    </source>
</evidence>
<keyword evidence="1" id="KW-1133">Transmembrane helix</keyword>
<name>A0A3S5B194_9PLAT</name>
<dbReference type="AlphaFoldDB" id="A0A3S5B194"/>
<accession>A0A3S5B194</accession>
<proteinExistence type="predicted"/>
<comment type="caution">
    <text evidence="2">The sequence shown here is derived from an EMBL/GenBank/DDBJ whole genome shotgun (WGS) entry which is preliminary data.</text>
</comment>